<protein>
    <submittedName>
        <fullName evidence="9">DUF421 domain-containing protein</fullName>
    </submittedName>
</protein>
<dbReference type="InterPro" id="IPR023090">
    <property type="entry name" value="UPF0702_alpha/beta_dom_sf"/>
</dbReference>
<keyword evidence="4 7" id="KW-0812">Transmembrane</keyword>
<keyword evidence="6 7" id="KW-0472">Membrane</keyword>
<dbReference type="Gene3D" id="3.30.240.20">
    <property type="entry name" value="bsu07140 like domains"/>
    <property type="match status" value="2"/>
</dbReference>
<dbReference type="RefSeq" id="WP_188693620.1">
    <property type="nucleotide sequence ID" value="NZ_BMIR01000009.1"/>
</dbReference>
<evidence type="ECO:0000256" key="6">
    <source>
        <dbReference type="ARBA" id="ARBA00023136"/>
    </source>
</evidence>
<dbReference type="PANTHER" id="PTHR34582">
    <property type="entry name" value="UPF0702 TRANSMEMBRANE PROTEIN YCAP"/>
    <property type="match status" value="1"/>
</dbReference>
<evidence type="ECO:0000313" key="10">
    <source>
        <dbReference type="Proteomes" id="UP000628775"/>
    </source>
</evidence>
<keyword evidence="10" id="KW-1185">Reference proteome</keyword>
<organism evidence="9 10">
    <name type="scientific">Pullulanibacillus camelliae</name>
    <dbReference type="NCBI Taxonomy" id="1707096"/>
    <lineage>
        <taxon>Bacteria</taxon>
        <taxon>Bacillati</taxon>
        <taxon>Bacillota</taxon>
        <taxon>Bacilli</taxon>
        <taxon>Bacillales</taxon>
        <taxon>Sporolactobacillaceae</taxon>
        <taxon>Pullulanibacillus</taxon>
    </lineage>
</organism>
<dbReference type="AlphaFoldDB" id="A0A8J2YHF2"/>
<evidence type="ECO:0000256" key="1">
    <source>
        <dbReference type="ARBA" id="ARBA00004651"/>
    </source>
</evidence>
<evidence type="ECO:0000313" key="9">
    <source>
        <dbReference type="EMBL" id="GGE42844.1"/>
    </source>
</evidence>
<evidence type="ECO:0000256" key="2">
    <source>
        <dbReference type="ARBA" id="ARBA00006448"/>
    </source>
</evidence>
<sequence>MITVVLRTLILYVIILLTFRLMGKREIGQLSVVDFVVSIMIAELAVLSIEEPNRSLVSTVIPIGILFFIQFALALIALKTPFLRHIFDGKPTTIIKEGKIDQKQMRKQRYNYDDLMMQLREKNVRDIADVEFAILEPNGKLSVLQKMNEDEARNQRMAYSFLPVTLILNGIVQEKALEQLHKTPLWLRQKLRELGYRQVKDIACCILDKNKVFHIKLIKE</sequence>
<evidence type="ECO:0000256" key="3">
    <source>
        <dbReference type="ARBA" id="ARBA00022475"/>
    </source>
</evidence>
<evidence type="ECO:0000259" key="8">
    <source>
        <dbReference type="Pfam" id="PF04239"/>
    </source>
</evidence>
<dbReference type="EMBL" id="BMIR01000009">
    <property type="protein sequence ID" value="GGE42844.1"/>
    <property type="molecule type" value="Genomic_DNA"/>
</dbReference>
<dbReference type="Proteomes" id="UP000628775">
    <property type="component" value="Unassembled WGS sequence"/>
</dbReference>
<evidence type="ECO:0000256" key="5">
    <source>
        <dbReference type="ARBA" id="ARBA00022989"/>
    </source>
</evidence>
<dbReference type="GO" id="GO:0005886">
    <property type="term" value="C:plasma membrane"/>
    <property type="evidence" value="ECO:0007669"/>
    <property type="project" value="UniProtKB-SubCell"/>
</dbReference>
<proteinExistence type="inferred from homology"/>
<feature type="transmembrane region" description="Helical" evidence="7">
    <location>
        <begin position="6"/>
        <end position="23"/>
    </location>
</feature>
<evidence type="ECO:0000256" key="7">
    <source>
        <dbReference type="SAM" id="Phobius"/>
    </source>
</evidence>
<dbReference type="Pfam" id="PF04239">
    <property type="entry name" value="DUF421"/>
    <property type="match status" value="1"/>
</dbReference>
<evidence type="ECO:0000256" key="4">
    <source>
        <dbReference type="ARBA" id="ARBA00022692"/>
    </source>
</evidence>
<dbReference type="InterPro" id="IPR007353">
    <property type="entry name" value="DUF421"/>
</dbReference>
<comment type="similarity">
    <text evidence="2">Belongs to the UPF0702 family.</text>
</comment>
<feature type="transmembrane region" description="Helical" evidence="7">
    <location>
        <begin position="55"/>
        <end position="78"/>
    </location>
</feature>
<reference evidence="9" key="1">
    <citation type="journal article" date="2014" name="Int. J. Syst. Evol. Microbiol.">
        <title>Complete genome sequence of Corynebacterium casei LMG S-19264T (=DSM 44701T), isolated from a smear-ripened cheese.</title>
        <authorList>
            <consortium name="US DOE Joint Genome Institute (JGI-PGF)"/>
            <person name="Walter F."/>
            <person name="Albersmeier A."/>
            <person name="Kalinowski J."/>
            <person name="Ruckert C."/>
        </authorList>
    </citation>
    <scope>NUCLEOTIDE SEQUENCE</scope>
    <source>
        <strain evidence="9">CGMCC 1.15371</strain>
    </source>
</reference>
<keyword evidence="3" id="KW-1003">Cell membrane</keyword>
<dbReference type="PANTHER" id="PTHR34582:SF6">
    <property type="entry name" value="UPF0702 TRANSMEMBRANE PROTEIN YCAP"/>
    <property type="match status" value="1"/>
</dbReference>
<comment type="caution">
    <text evidence="9">The sequence shown here is derived from an EMBL/GenBank/DDBJ whole genome shotgun (WGS) entry which is preliminary data.</text>
</comment>
<reference evidence="9" key="2">
    <citation type="submission" date="2020-09" db="EMBL/GenBank/DDBJ databases">
        <authorList>
            <person name="Sun Q."/>
            <person name="Zhou Y."/>
        </authorList>
    </citation>
    <scope>NUCLEOTIDE SEQUENCE</scope>
    <source>
        <strain evidence="9">CGMCC 1.15371</strain>
    </source>
</reference>
<feature type="domain" description="YetF C-terminal" evidence="8">
    <location>
        <begin position="79"/>
        <end position="205"/>
    </location>
</feature>
<name>A0A8J2YHF2_9BACL</name>
<accession>A0A8J2YHF2</accession>
<gene>
    <name evidence="9" type="ORF">GCM10011391_22080</name>
</gene>
<feature type="transmembrane region" description="Helical" evidence="7">
    <location>
        <begin position="30"/>
        <end position="49"/>
    </location>
</feature>
<comment type="subcellular location">
    <subcellularLocation>
        <location evidence="1">Cell membrane</location>
        <topology evidence="1">Multi-pass membrane protein</topology>
    </subcellularLocation>
</comment>
<keyword evidence="5 7" id="KW-1133">Transmembrane helix</keyword>